<comment type="subcellular location">
    <subcellularLocation>
        <location evidence="1">Membrane</location>
    </subcellularLocation>
</comment>
<evidence type="ECO:0000256" key="7">
    <source>
        <dbReference type="ARBA" id="ARBA00023306"/>
    </source>
</evidence>
<keyword evidence="2" id="KW-1003">Cell membrane</keyword>
<dbReference type="InterPro" id="IPR034746">
    <property type="entry name" value="POTRA"/>
</dbReference>
<protein>
    <submittedName>
        <fullName evidence="10">FtsQ-type POTRA domain-containing protein</fullName>
    </submittedName>
</protein>
<keyword evidence="3" id="KW-0132">Cell division</keyword>
<evidence type="ECO:0000313" key="11">
    <source>
        <dbReference type="Proteomes" id="UP001079657"/>
    </source>
</evidence>
<dbReference type="InterPro" id="IPR005548">
    <property type="entry name" value="Cell_div_FtsQ/DivIB_C"/>
</dbReference>
<dbReference type="Proteomes" id="UP001079657">
    <property type="component" value="Unassembled WGS sequence"/>
</dbReference>
<organism evidence="10 11">
    <name type="scientific">Clostridium ganghwense</name>
    <dbReference type="NCBI Taxonomy" id="312089"/>
    <lineage>
        <taxon>Bacteria</taxon>
        <taxon>Bacillati</taxon>
        <taxon>Bacillota</taxon>
        <taxon>Clostridia</taxon>
        <taxon>Eubacteriales</taxon>
        <taxon>Clostridiaceae</taxon>
        <taxon>Clostridium</taxon>
    </lineage>
</organism>
<proteinExistence type="predicted"/>
<evidence type="ECO:0000256" key="6">
    <source>
        <dbReference type="ARBA" id="ARBA00023136"/>
    </source>
</evidence>
<reference evidence="10" key="1">
    <citation type="submission" date="2022-12" db="EMBL/GenBank/DDBJ databases">
        <authorList>
            <person name="Wang J."/>
        </authorList>
    </citation>
    <scope>NUCLEOTIDE SEQUENCE</scope>
    <source>
        <strain evidence="10">HY-42-06</strain>
    </source>
</reference>
<evidence type="ECO:0000259" key="9">
    <source>
        <dbReference type="PROSITE" id="PS51779"/>
    </source>
</evidence>
<keyword evidence="4 8" id="KW-0812">Transmembrane</keyword>
<gene>
    <name evidence="10" type="ORF">OXH55_06870</name>
</gene>
<accession>A0ABT4CN26</accession>
<evidence type="ECO:0000256" key="2">
    <source>
        <dbReference type="ARBA" id="ARBA00022475"/>
    </source>
</evidence>
<keyword evidence="6 8" id="KW-0472">Membrane</keyword>
<evidence type="ECO:0000256" key="4">
    <source>
        <dbReference type="ARBA" id="ARBA00022692"/>
    </source>
</evidence>
<name>A0ABT4CN26_9CLOT</name>
<comment type="caution">
    <text evidence="10">The sequence shown here is derived from an EMBL/GenBank/DDBJ whole genome shotgun (WGS) entry which is preliminary data.</text>
</comment>
<dbReference type="InterPro" id="IPR013685">
    <property type="entry name" value="POTRA_FtsQ_type"/>
</dbReference>
<dbReference type="PANTHER" id="PTHR37820:SF1">
    <property type="entry name" value="CELL DIVISION PROTEIN FTSQ"/>
    <property type="match status" value="1"/>
</dbReference>
<feature type="transmembrane region" description="Helical" evidence="8">
    <location>
        <begin position="32"/>
        <end position="53"/>
    </location>
</feature>
<keyword evidence="11" id="KW-1185">Reference proteome</keyword>
<evidence type="ECO:0000256" key="8">
    <source>
        <dbReference type="SAM" id="Phobius"/>
    </source>
</evidence>
<dbReference type="Pfam" id="PF08478">
    <property type="entry name" value="POTRA_1"/>
    <property type="match status" value="1"/>
</dbReference>
<dbReference type="Gene3D" id="3.10.20.310">
    <property type="entry name" value="membrane protein fhac"/>
    <property type="match status" value="1"/>
</dbReference>
<keyword evidence="5 8" id="KW-1133">Transmembrane helix</keyword>
<dbReference type="Pfam" id="PF03799">
    <property type="entry name" value="FtsQ_DivIB_C"/>
    <property type="match status" value="1"/>
</dbReference>
<keyword evidence="7" id="KW-0131">Cell cycle</keyword>
<feature type="domain" description="POTRA" evidence="9">
    <location>
        <begin position="53"/>
        <end position="121"/>
    </location>
</feature>
<sequence length="264" mass="30695">MTAKPKVNNKSKNKYKNELIEKRRKKVRIKRYITIIIILISLAVTLCLKLSYFNIKDIQISNNRNISSEEIKKLSQINLGENIFYLNLKKSRTSILSNPYILNVEIKRKLPNKINIHVEERTAVFYVNKDNKYWVIDKNGIVLEEKNSVNGMKLLKLIGYEGKQYKLGEVLDDSNQRKIKLINDITELIRNFKDGIPEPSIVDIKDLTDIKMYYGNMMVKIGTSDKLQEKINKAINILLDNKLIDKKGYIDVSFKGNPVFLVEN</sequence>
<evidence type="ECO:0000256" key="1">
    <source>
        <dbReference type="ARBA" id="ARBA00004370"/>
    </source>
</evidence>
<dbReference type="InterPro" id="IPR050487">
    <property type="entry name" value="FtsQ_DivIB"/>
</dbReference>
<dbReference type="PROSITE" id="PS51779">
    <property type="entry name" value="POTRA"/>
    <property type="match status" value="1"/>
</dbReference>
<dbReference type="PANTHER" id="PTHR37820">
    <property type="entry name" value="CELL DIVISION PROTEIN DIVIB"/>
    <property type="match status" value="1"/>
</dbReference>
<dbReference type="EMBL" id="JAPQES010000002">
    <property type="protein sequence ID" value="MCY6370353.1"/>
    <property type="molecule type" value="Genomic_DNA"/>
</dbReference>
<dbReference type="RefSeq" id="WP_268049097.1">
    <property type="nucleotide sequence ID" value="NZ_JAPQES010000002.1"/>
</dbReference>
<evidence type="ECO:0000313" key="10">
    <source>
        <dbReference type="EMBL" id="MCY6370353.1"/>
    </source>
</evidence>
<evidence type="ECO:0000256" key="3">
    <source>
        <dbReference type="ARBA" id="ARBA00022618"/>
    </source>
</evidence>
<evidence type="ECO:0000256" key="5">
    <source>
        <dbReference type="ARBA" id="ARBA00022989"/>
    </source>
</evidence>